<accession>A0A075V627</accession>
<proteinExistence type="predicted"/>
<protein>
    <submittedName>
        <fullName evidence="1">Uncharacterized protein</fullName>
    </submittedName>
</protein>
<name>A0A075V627_9PSEU</name>
<dbReference type="EMBL" id="CP008953">
    <property type="protein sequence ID" value="AIG80823.1"/>
    <property type="molecule type" value="Genomic_DNA"/>
</dbReference>
<dbReference type="PROSITE" id="PS51257">
    <property type="entry name" value="PROKAR_LIPOPROTEIN"/>
    <property type="match status" value="1"/>
</dbReference>
<dbReference type="HOGENOM" id="CLU_122378_0_0_11"/>
<reference evidence="1 2" key="1">
    <citation type="journal article" date="2014" name="J. Biotechnol.">
        <title>Complete genome sequence of the actinobacterium Amycolatopsis japonica MG417-CF17(T) (=DSM 44213T) producing (S,S)-N,N'-ethylenediaminedisuccinic acid.</title>
        <authorList>
            <person name="Stegmann E."/>
            <person name="Albersmeier A."/>
            <person name="Spohn M."/>
            <person name="Gert H."/>
            <person name="Weber T."/>
            <person name="Wohlleben W."/>
            <person name="Kalinowski J."/>
            <person name="Ruckert C."/>
        </authorList>
    </citation>
    <scope>NUCLEOTIDE SEQUENCE [LARGE SCALE GENOMIC DNA]</scope>
    <source>
        <strain evidence="2">MG417-CF17 (DSM 44213)</strain>
    </source>
</reference>
<dbReference type="RefSeq" id="WP_148311643.1">
    <property type="nucleotide sequence ID" value="NZ_CP008953.1"/>
</dbReference>
<evidence type="ECO:0000313" key="2">
    <source>
        <dbReference type="Proteomes" id="UP000028492"/>
    </source>
</evidence>
<organism evidence="1 2">
    <name type="scientific">Amycolatopsis japonica</name>
    <dbReference type="NCBI Taxonomy" id="208439"/>
    <lineage>
        <taxon>Bacteria</taxon>
        <taxon>Bacillati</taxon>
        <taxon>Actinomycetota</taxon>
        <taxon>Actinomycetes</taxon>
        <taxon>Pseudonocardiales</taxon>
        <taxon>Pseudonocardiaceae</taxon>
        <taxon>Amycolatopsis</taxon>
        <taxon>Amycolatopsis japonica group</taxon>
    </lineage>
</organism>
<dbReference type="eggNOG" id="ENOG503016Z">
    <property type="taxonomic scope" value="Bacteria"/>
</dbReference>
<evidence type="ECO:0000313" key="1">
    <source>
        <dbReference type="EMBL" id="AIG80823.1"/>
    </source>
</evidence>
<dbReference type="STRING" id="208439.AJAP_40225"/>
<dbReference type="AlphaFoldDB" id="A0A075V627"/>
<sequence length="158" mass="17952">MDWKTHLAHELDVDPLPIYIVGSACLGFSLSPRKRFVEFHSDSDIDVAIVSSRHFEEAWQKLRSLGPVDLLGPETRAADFLNWHRGNLVFDGTIATDKILDMLPFGPAWTRAFGLASTRQPTLGRDIRGRIYKDCQSLRAYQENNVRRLRASLLADDE</sequence>
<gene>
    <name evidence="1" type="ORF">AJAP_40225</name>
</gene>
<dbReference type="Proteomes" id="UP000028492">
    <property type="component" value="Chromosome"/>
</dbReference>
<dbReference type="KEGG" id="aja:AJAP_40225"/>
<keyword evidence="2" id="KW-1185">Reference proteome</keyword>